<reference evidence="1 2" key="1">
    <citation type="submission" date="2020-06" db="EMBL/GenBank/DDBJ databases">
        <title>Actinokineospora xiongansis sp. nov., isolated from soil of Baiyangdian.</title>
        <authorList>
            <person name="Zhang X."/>
        </authorList>
    </citation>
    <scope>NUCLEOTIDE SEQUENCE [LARGE SCALE GENOMIC DNA]</scope>
    <source>
        <strain evidence="1 2">HBU206404</strain>
    </source>
</reference>
<name>A0ABR7LFQ1_9PSEU</name>
<dbReference type="InterPro" id="IPR018775">
    <property type="entry name" value="RlaP"/>
</dbReference>
<gene>
    <name evidence="1" type="ORF">GPZ80_28455</name>
</gene>
<dbReference type="EMBL" id="JABVED010000024">
    <property type="protein sequence ID" value="MBC6451102.1"/>
    <property type="molecule type" value="Genomic_DNA"/>
</dbReference>
<evidence type="ECO:0000313" key="2">
    <source>
        <dbReference type="Proteomes" id="UP000734823"/>
    </source>
</evidence>
<comment type="caution">
    <text evidence="1">The sequence shown here is derived from an EMBL/GenBank/DDBJ whole genome shotgun (WGS) entry which is preliminary data.</text>
</comment>
<dbReference type="Proteomes" id="UP000734823">
    <property type="component" value="Unassembled WGS sequence"/>
</dbReference>
<evidence type="ECO:0000313" key="1">
    <source>
        <dbReference type="EMBL" id="MBC6451102.1"/>
    </source>
</evidence>
<accession>A0ABR7LFQ1</accession>
<proteinExistence type="predicted"/>
<sequence length="73" mass="8066">MLPCTDVRKFARLLLTPNGYVLEQLVSPLVVHTGEIHAELLSMVPGLLTGINLMRTDVVDDKLHDLVVLARFG</sequence>
<protein>
    <submittedName>
        <fullName evidence="1">Nucleotidyltransferase domain-containing protein</fullName>
    </submittedName>
</protein>
<keyword evidence="2" id="KW-1185">Reference proteome</keyword>
<organism evidence="1 2">
    <name type="scientific">Actinokineospora xionganensis</name>
    <dbReference type="NCBI Taxonomy" id="2684470"/>
    <lineage>
        <taxon>Bacteria</taxon>
        <taxon>Bacillati</taxon>
        <taxon>Actinomycetota</taxon>
        <taxon>Actinomycetes</taxon>
        <taxon>Pseudonocardiales</taxon>
        <taxon>Pseudonocardiaceae</taxon>
        <taxon>Actinokineospora</taxon>
    </lineage>
</organism>
<dbReference type="Pfam" id="PF10127">
    <property type="entry name" value="RlaP"/>
    <property type="match status" value="1"/>
</dbReference>